<feature type="transmembrane region" description="Helical" evidence="2">
    <location>
        <begin position="48"/>
        <end position="71"/>
    </location>
</feature>
<dbReference type="EMBL" id="JABCKI010000114">
    <property type="protein sequence ID" value="KAG5652585.1"/>
    <property type="molecule type" value="Genomic_DNA"/>
</dbReference>
<comment type="caution">
    <text evidence="3">The sequence shown here is derived from an EMBL/GenBank/DDBJ whole genome shotgun (WGS) entry which is preliminary data.</text>
</comment>
<proteinExistence type="predicted"/>
<evidence type="ECO:0000313" key="3">
    <source>
        <dbReference type="EMBL" id="KAG5652585.1"/>
    </source>
</evidence>
<reference evidence="3" key="2">
    <citation type="submission" date="2021-10" db="EMBL/GenBank/DDBJ databases">
        <title>Phylogenomics reveals ancestral predisposition of the termite-cultivated fungus Termitomyces towards a domesticated lifestyle.</title>
        <authorList>
            <person name="Auxier B."/>
            <person name="Grum-Grzhimaylo A."/>
            <person name="Cardenas M.E."/>
            <person name="Lodge J.D."/>
            <person name="Laessoe T."/>
            <person name="Pedersen O."/>
            <person name="Smith M.E."/>
            <person name="Kuyper T.W."/>
            <person name="Franco-Molano E.A."/>
            <person name="Baroni T.J."/>
            <person name="Aanen D.K."/>
        </authorList>
    </citation>
    <scope>NUCLEOTIDE SEQUENCE</scope>
    <source>
        <strain evidence="3">D49</strain>
    </source>
</reference>
<dbReference type="AlphaFoldDB" id="A0A9P7GSD2"/>
<feature type="transmembrane region" description="Helical" evidence="2">
    <location>
        <begin position="186"/>
        <end position="205"/>
    </location>
</feature>
<evidence type="ECO:0000256" key="1">
    <source>
        <dbReference type="SAM" id="MobiDB-lite"/>
    </source>
</evidence>
<dbReference type="OrthoDB" id="3011762at2759"/>
<protein>
    <recommendedName>
        <fullName evidence="5">TLC domain-containing protein</fullName>
    </recommendedName>
</protein>
<reference evidence="3" key="1">
    <citation type="submission" date="2021-02" db="EMBL/GenBank/DDBJ databases">
        <authorList>
            <person name="Nieuwenhuis M."/>
            <person name="Van De Peppel L.J.J."/>
        </authorList>
    </citation>
    <scope>NUCLEOTIDE SEQUENCE</scope>
    <source>
        <strain evidence="3">D49</strain>
    </source>
</reference>
<gene>
    <name evidence="3" type="ORF">H0H81_004460</name>
</gene>
<accession>A0A9P7GSD2</accession>
<feature type="region of interest" description="Disordered" evidence="1">
    <location>
        <begin position="252"/>
        <end position="273"/>
    </location>
</feature>
<name>A0A9P7GSD2_9AGAR</name>
<feature type="transmembrane region" description="Helical" evidence="2">
    <location>
        <begin position="221"/>
        <end position="242"/>
    </location>
</feature>
<dbReference type="Proteomes" id="UP000717328">
    <property type="component" value="Unassembled WGS sequence"/>
</dbReference>
<sequence length="273" mass="31012">MTNSEPLKLFAAFTVYYLVERVLRHLLSRSLLTPDFLSKLRASRKEPAYFGIFFGALISVFSFPFCANAFWQYTPLPFLPAARLGDPLSLSAEICITSRGVLWVSELNRLDLYAGYVYHHLGSIVMLLSAFYLDALELLYLPLVTLVSEVPGDFVWIMAAHQDMDTRCIGNQVWGKWRKDLQAANVWVYALARLPSIPIIAYSAFQLTQTKPGVWTPEARLALLVWVFFVLALYLGWVVAYLKRQLQASQPPHAVSNEKGQEHYTDAPTQMLE</sequence>
<evidence type="ECO:0000313" key="4">
    <source>
        <dbReference type="Proteomes" id="UP000717328"/>
    </source>
</evidence>
<keyword evidence="2" id="KW-0812">Transmembrane</keyword>
<keyword evidence="2" id="KW-1133">Transmembrane helix</keyword>
<keyword evidence="2" id="KW-0472">Membrane</keyword>
<evidence type="ECO:0008006" key="5">
    <source>
        <dbReference type="Google" id="ProtNLM"/>
    </source>
</evidence>
<organism evidence="3 4">
    <name type="scientific">Sphagnurus paluster</name>
    <dbReference type="NCBI Taxonomy" id="117069"/>
    <lineage>
        <taxon>Eukaryota</taxon>
        <taxon>Fungi</taxon>
        <taxon>Dikarya</taxon>
        <taxon>Basidiomycota</taxon>
        <taxon>Agaricomycotina</taxon>
        <taxon>Agaricomycetes</taxon>
        <taxon>Agaricomycetidae</taxon>
        <taxon>Agaricales</taxon>
        <taxon>Tricholomatineae</taxon>
        <taxon>Lyophyllaceae</taxon>
        <taxon>Sphagnurus</taxon>
    </lineage>
</organism>
<keyword evidence="4" id="KW-1185">Reference proteome</keyword>
<evidence type="ECO:0000256" key="2">
    <source>
        <dbReference type="SAM" id="Phobius"/>
    </source>
</evidence>